<dbReference type="GO" id="GO:0005829">
    <property type="term" value="C:cytosol"/>
    <property type="evidence" value="ECO:0007669"/>
    <property type="project" value="TreeGrafter"/>
</dbReference>
<evidence type="ECO:0000256" key="3">
    <source>
        <dbReference type="ARBA" id="ARBA00023163"/>
    </source>
</evidence>
<keyword evidence="2" id="KW-0238">DNA-binding</keyword>
<keyword evidence="1" id="KW-0805">Transcription regulation</keyword>
<dbReference type="AlphaFoldDB" id="A0A7C3KG69"/>
<evidence type="ECO:0000256" key="1">
    <source>
        <dbReference type="ARBA" id="ARBA00023015"/>
    </source>
</evidence>
<dbReference type="Pfam" id="PF12833">
    <property type="entry name" value="HTH_18"/>
    <property type="match status" value="1"/>
</dbReference>
<dbReference type="InterPro" id="IPR018060">
    <property type="entry name" value="HTH_AraC"/>
</dbReference>
<evidence type="ECO:0000259" key="4">
    <source>
        <dbReference type="PROSITE" id="PS01124"/>
    </source>
</evidence>
<dbReference type="PANTHER" id="PTHR47894">
    <property type="entry name" value="HTH-TYPE TRANSCRIPTIONAL REGULATOR GADX"/>
    <property type="match status" value="1"/>
</dbReference>
<dbReference type="PROSITE" id="PS01124">
    <property type="entry name" value="HTH_ARAC_FAMILY_2"/>
    <property type="match status" value="1"/>
</dbReference>
<accession>A0A7C3KG69</accession>
<dbReference type="PANTHER" id="PTHR47894:SF1">
    <property type="entry name" value="HTH-TYPE TRANSCRIPTIONAL REGULATOR VQSM"/>
    <property type="match status" value="1"/>
</dbReference>
<dbReference type="Gene3D" id="1.10.10.60">
    <property type="entry name" value="Homeodomain-like"/>
    <property type="match status" value="1"/>
</dbReference>
<organism evidence="5">
    <name type="scientific">Oscillatoriales cyanobacterium SpSt-418</name>
    <dbReference type="NCBI Taxonomy" id="2282169"/>
    <lineage>
        <taxon>Bacteria</taxon>
        <taxon>Bacillati</taxon>
        <taxon>Cyanobacteriota</taxon>
        <taxon>Cyanophyceae</taxon>
        <taxon>Oscillatoriophycideae</taxon>
        <taxon>Oscillatoriales</taxon>
    </lineage>
</organism>
<keyword evidence="3" id="KW-0804">Transcription</keyword>
<protein>
    <submittedName>
        <fullName evidence="5">AraC family transcriptional regulator</fullName>
    </submittedName>
</protein>
<dbReference type="PRINTS" id="PR00032">
    <property type="entry name" value="HTHARAC"/>
</dbReference>
<evidence type="ECO:0000313" key="5">
    <source>
        <dbReference type="EMBL" id="HFN00027.1"/>
    </source>
</evidence>
<dbReference type="Pfam" id="PF12625">
    <property type="entry name" value="Arabinose_bd"/>
    <property type="match status" value="1"/>
</dbReference>
<dbReference type="InterPro" id="IPR009057">
    <property type="entry name" value="Homeodomain-like_sf"/>
</dbReference>
<dbReference type="InterPro" id="IPR020449">
    <property type="entry name" value="Tscrpt_reg_AraC-type_HTH"/>
</dbReference>
<dbReference type="GO" id="GO:0000976">
    <property type="term" value="F:transcription cis-regulatory region binding"/>
    <property type="evidence" value="ECO:0007669"/>
    <property type="project" value="TreeGrafter"/>
</dbReference>
<feature type="domain" description="HTH araC/xylS-type" evidence="4">
    <location>
        <begin position="239"/>
        <end position="337"/>
    </location>
</feature>
<dbReference type="InterPro" id="IPR032687">
    <property type="entry name" value="AraC-type_N"/>
</dbReference>
<proteinExistence type="predicted"/>
<dbReference type="GO" id="GO:0003700">
    <property type="term" value="F:DNA-binding transcription factor activity"/>
    <property type="evidence" value="ECO:0007669"/>
    <property type="project" value="InterPro"/>
</dbReference>
<dbReference type="SMART" id="SM00342">
    <property type="entry name" value="HTH_ARAC"/>
    <property type="match status" value="1"/>
</dbReference>
<name>A0A7C3KG69_9CYAN</name>
<dbReference type="SUPFAM" id="SSF46689">
    <property type="entry name" value="Homeodomain-like"/>
    <property type="match status" value="1"/>
</dbReference>
<evidence type="ECO:0000256" key="2">
    <source>
        <dbReference type="ARBA" id="ARBA00023125"/>
    </source>
</evidence>
<gene>
    <name evidence="5" type="ORF">ENR64_20160</name>
</gene>
<sequence length="347" mass="39517">MQEATFSTAIVRDIVQYAVAQGVAAPELYRAAQIDPTWLDDPDRQVGGEILQKLWREAVLQTGDRDLGLHIGEAFDLAAIGIVGYVLLNCKTYGQVLEKLSQYTRLFSRGVAIHHHVSAGWVHCDCDIVGNVKNYLLDEPRHPIESTFAALITATQQLTGNRLKADVVWFQHPRPEDASEHERIFQTTVQFSQAANRIIFPETCLNWCVRSSNPSLLSVFELHANTMLHTQTETQSYRQQVITAIAHRLQGEVPPIEAIARHLMLSVRQLQRELQTENTSYQQLLDETRKELALSQLNLPGTSIHDLAFLLGFSEPSAFHRAFKRWTGQTPRSYRLNQLERTDERYY</sequence>
<reference evidence="5" key="1">
    <citation type="journal article" date="2020" name="mSystems">
        <title>Genome- and Community-Level Interaction Insights into Carbon Utilization and Element Cycling Functions of Hydrothermarchaeota in Hydrothermal Sediment.</title>
        <authorList>
            <person name="Zhou Z."/>
            <person name="Liu Y."/>
            <person name="Xu W."/>
            <person name="Pan J."/>
            <person name="Luo Z.H."/>
            <person name="Li M."/>
        </authorList>
    </citation>
    <scope>NUCLEOTIDE SEQUENCE [LARGE SCALE GENOMIC DNA]</scope>
    <source>
        <strain evidence="5">SpSt-418</strain>
    </source>
</reference>
<comment type="caution">
    <text evidence="5">The sequence shown here is derived from an EMBL/GenBank/DDBJ whole genome shotgun (WGS) entry which is preliminary data.</text>
</comment>
<dbReference type="EMBL" id="DSRU01000282">
    <property type="protein sequence ID" value="HFN00027.1"/>
    <property type="molecule type" value="Genomic_DNA"/>
</dbReference>